<name>Z9JUR4_9MICO</name>
<gene>
    <name evidence="1" type="ORF">BF93_16500</name>
</gene>
<proteinExistence type="predicted"/>
<dbReference type="eggNOG" id="COG0367">
    <property type="taxonomic scope" value="Bacteria"/>
</dbReference>
<sequence>MNITFVCSARTRRARSLLPLLFDAVVEDARTVFGEAVDHRHLDESTAIFNADRMAGAWRPSTWHEEAGEIIAVSQPPIPVDEDCEADGYWGTVAPIVRGGRQGRLLPNHAGILRRADGSVQVWTDTLGLGRMYYVMNDDFVAASNHIGILTHFLDGPVEADAEAISRYVHAGWFTGDDSPIRGIRRLREAGTIDVSPSGQVTVGEHTDLTELVGRRDARPDYEGMIDQTRRIARNLDRLSVRTSTVYLSGGRDSRMTAAIWLSGGGDARVITLGTLEAEAEIAQQLMAEFSGLEAPGQEVRHDLTYPSPGTITMSLEERFHNAFAMWDGDAAPTNVRSNVRIPGGRAGLSIGGVGGEIMHGYYYHRPGDLEKIEKLPHPVAYAAKSFQGNLVTPEAAAGMDGFFDRSYERARRHGREDLAALDYLYLTEKFRRWGNQALGSMSAIMLSGPAYVRACFDLDPQERIEKVFPDEIVRRAMPAWTSVPYYKAQIADSKKSMKKKLSTYDTDPDYFQEAFRSPRLWPQFLREDRIGDFLEIIRGEDALPVHESWLNRAMWVDRIGTHVDALNRRAEEVRGR</sequence>
<dbReference type="AlphaFoldDB" id="Z9JUR4"/>
<dbReference type="RefSeq" id="WP_038371985.1">
    <property type="nucleotide sequence ID" value="NZ_KK069992.1"/>
</dbReference>
<dbReference type="EMBL" id="JDYK01000007">
    <property type="protein sequence ID" value="EWS81506.1"/>
    <property type="molecule type" value="Genomic_DNA"/>
</dbReference>
<comment type="caution">
    <text evidence="1">The sequence shown here is derived from an EMBL/GenBank/DDBJ whole genome shotgun (WGS) entry which is preliminary data.</text>
</comment>
<evidence type="ECO:0000313" key="2">
    <source>
        <dbReference type="Proteomes" id="UP000023067"/>
    </source>
</evidence>
<protein>
    <recommendedName>
        <fullName evidence="3">Asparagine synthetase domain-containing protein</fullName>
    </recommendedName>
</protein>
<dbReference type="STRING" id="396014.BF93_16500"/>
<dbReference type="OrthoDB" id="2985334at2"/>
<dbReference type="SUPFAM" id="SSF52402">
    <property type="entry name" value="Adenine nucleotide alpha hydrolases-like"/>
    <property type="match status" value="1"/>
</dbReference>
<dbReference type="PATRIC" id="fig|396014.3.peg.1645"/>
<evidence type="ECO:0008006" key="3">
    <source>
        <dbReference type="Google" id="ProtNLM"/>
    </source>
</evidence>
<dbReference type="Proteomes" id="UP000023067">
    <property type="component" value="Unassembled WGS sequence"/>
</dbReference>
<accession>Z9JUR4</accession>
<evidence type="ECO:0000313" key="1">
    <source>
        <dbReference type="EMBL" id="EWS81506.1"/>
    </source>
</evidence>
<organism evidence="1 2">
    <name type="scientific">Brachybacterium phenoliresistens</name>
    <dbReference type="NCBI Taxonomy" id="396014"/>
    <lineage>
        <taxon>Bacteria</taxon>
        <taxon>Bacillati</taxon>
        <taxon>Actinomycetota</taxon>
        <taxon>Actinomycetes</taxon>
        <taxon>Micrococcales</taxon>
        <taxon>Dermabacteraceae</taxon>
        <taxon>Brachybacterium</taxon>
    </lineage>
</organism>
<dbReference type="InterPro" id="IPR029055">
    <property type="entry name" value="Ntn_hydrolases_N"/>
</dbReference>
<dbReference type="HOGENOM" id="CLU_472268_0_0_11"/>
<keyword evidence="2" id="KW-1185">Reference proteome</keyword>
<dbReference type="SUPFAM" id="SSF56235">
    <property type="entry name" value="N-terminal nucleophile aminohydrolases (Ntn hydrolases)"/>
    <property type="match status" value="1"/>
</dbReference>
<reference evidence="1 2" key="1">
    <citation type="submission" date="2014-02" db="EMBL/GenBank/DDBJ databases">
        <title>Genome sequence of Brachybacterium phenoliresistens strain W13A50.</title>
        <authorList>
            <person name="Wang X."/>
        </authorList>
    </citation>
    <scope>NUCLEOTIDE SEQUENCE [LARGE SCALE GENOMIC DNA]</scope>
    <source>
        <strain evidence="1 2">W13A50</strain>
    </source>
</reference>